<comment type="similarity">
    <text evidence="2">Belongs to the metallo-dependent hydrolases superfamily. Adenosine and AMP deaminases family.</text>
</comment>
<evidence type="ECO:0000256" key="2">
    <source>
        <dbReference type="ARBA" id="ARBA00006676"/>
    </source>
</evidence>
<keyword evidence="9" id="KW-1185">Reference proteome</keyword>
<dbReference type="Pfam" id="PF00962">
    <property type="entry name" value="A_deaminase"/>
    <property type="match status" value="1"/>
</dbReference>
<keyword evidence="6" id="KW-0862">Zinc</keyword>
<dbReference type="GO" id="GO:0043103">
    <property type="term" value="P:hypoxanthine salvage"/>
    <property type="evidence" value="ECO:0007669"/>
    <property type="project" value="TreeGrafter"/>
</dbReference>
<evidence type="ECO:0000313" key="9">
    <source>
        <dbReference type="Proteomes" id="UP000005467"/>
    </source>
</evidence>
<feature type="domain" description="Adenosine deaminase" evidence="7">
    <location>
        <begin position="12"/>
        <end position="83"/>
    </location>
</feature>
<comment type="caution">
    <text evidence="8">The sequence shown here is derived from an EMBL/GenBank/DDBJ whole genome shotgun (WGS) entry which is preliminary data.</text>
</comment>
<dbReference type="GO" id="GO:0005829">
    <property type="term" value="C:cytosol"/>
    <property type="evidence" value="ECO:0007669"/>
    <property type="project" value="TreeGrafter"/>
</dbReference>
<keyword evidence="4" id="KW-0479">Metal-binding</keyword>
<keyword evidence="5" id="KW-0378">Hydrolase</keyword>
<dbReference type="AlphaFoldDB" id="E8KJ16"/>
<dbReference type="GO" id="GO:0004000">
    <property type="term" value="F:adenosine deaminase activity"/>
    <property type="evidence" value="ECO:0007669"/>
    <property type="project" value="TreeGrafter"/>
</dbReference>
<protein>
    <recommendedName>
        <fullName evidence="3">adenosine deaminase</fullName>
        <ecNumber evidence="3">3.5.4.4</ecNumber>
    </recommendedName>
</protein>
<comment type="cofactor">
    <cofactor evidence="1">
        <name>Zn(2+)</name>
        <dbReference type="ChEBI" id="CHEBI:29105"/>
    </cofactor>
</comment>
<evidence type="ECO:0000256" key="1">
    <source>
        <dbReference type="ARBA" id="ARBA00001947"/>
    </source>
</evidence>
<dbReference type="EMBL" id="AEVG01000122">
    <property type="protein sequence ID" value="EFX91130.1"/>
    <property type="molecule type" value="Genomic_DNA"/>
</dbReference>
<sequence>MTLNLAKYGVIDLHLHLDGSLSPEWMIEWAAKQQIQLPSSDPQTLLPFISVPQDCSDLNQYLRCFELPISLLQTPEALASSVTDVLQRLD</sequence>
<dbReference type="InterPro" id="IPR032466">
    <property type="entry name" value="Metal_Hydrolase"/>
</dbReference>
<dbReference type="GO" id="GO:0046872">
    <property type="term" value="F:metal ion binding"/>
    <property type="evidence" value="ECO:0007669"/>
    <property type="project" value="UniProtKB-KW"/>
</dbReference>
<dbReference type="GO" id="GO:0046103">
    <property type="term" value="P:inosine biosynthetic process"/>
    <property type="evidence" value="ECO:0007669"/>
    <property type="project" value="TreeGrafter"/>
</dbReference>
<dbReference type="GO" id="GO:0060169">
    <property type="term" value="P:negative regulation of adenosine receptor signaling pathway"/>
    <property type="evidence" value="ECO:0007669"/>
    <property type="project" value="TreeGrafter"/>
</dbReference>
<evidence type="ECO:0000256" key="6">
    <source>
        <dbReference type="ARBA" id="ARBA00022833"/>
    </source>
</evidence>
<dbReference type="PANTHER" id="PTHR11409">
    <property type="entry name" value="ADENOSINE DEAMINASE"/>
    <property type="match status" value="1"/>
</dbReference>
<dbReference type="Gene3D" id="3.20.20.140">
    <property type="entry name" value="Metal-dependent hydrolases"/>
    <property type="match status" value="1"/>
</dbReference>
<dbReference type="EC" id="3.5.4.4" evidence="3"/>
<dbReference type="Proteomes" id="UP000005467">
    <property type="component" value="Unassembled WGS sequence"/>
</dbReference>
<evidence type="ECO:0000313" key="8">
    <source>
        <dbReference type="EMBL" id="EFX91130.1"/>
    </source>
</evidence>
<dbReference type="GO" id="GO:0009897">
    <property type="term" value="C:external side of plasma membrane"/>
    <property type="evidence" value="ECO:0007669"/>
    <property type="project" value="TreeGrafter"/>
</dbReference>
<evidence type="ECO:0000259" key="7">
    <source>
        <dbReference type="Pfam" id="PF00962"/>
    </source>
</evidence>
<accession>E8KJ16</accession>
<evidence type="ECO:0000256" key="3">
    <source>
        <dbReference type="ARBA" id="ARBA00012784"/>
    </source>
</evidence>
<evidence type="ECO:0000256" key="5">
    <source>
        <dbReference type="ARBA" id="ARBA00022801"/>
    </source>
</evidence>
<dbReference type="InterPro" id="IPR001365">
    <property type="entry name" value="A_deaminase_dom"/>
</dbReference>
<reference evidence="8 9" key="1">
    <citation type="submission" date="2011-01" db="EMBL/GenBank/DDBJ databases">
        <authorList>
            <person name="Muzny D."/>
            <person name="Qin X."/>
            <person name="Deng J."/>
            <person name="Jiang H."/>
            <person name="Liu Y."/>
            <person name="Qu J."/>
            <person name="Song X.-Z."/>
            <person name="Zhang L."/>
            <person name="Thornton R."/>
            <person name="Coyle M."/>
            <person name="Francisco L."/>
            <person name="Jackson L."/>
            <person name="Javaid M."/>
            <person name="Korchina V."/>
            <person name="Kovar C."/>
            <person name="Mata R."/>
            <person name="Mathew T."/>
            <person name="Ngo R."/>
            <person name="Nguyen L."/>
            <person name="Nguyen N."/>
            <person name="Okwuonu G."/>
            <person name="Ongeri F."/>
            <person name="Pham C."/>
            <person name="Simmons D."/>
            <person name="Wilczek-Boney K."/>
            <person name="Hale W."/>
            <person name="Jakkamsetti A."/>
            <person name="Pham P."/>
            <person name="Ruth R."/>
            <person name="San Lucas F."/>
            <person name="Warren J."/>
            <person name="Zhang J."/>
            <person name="Zhao Z."/>
            <person name="Zhou C."/>
            <person name="Zhu D."/>
            <person name="Lee S."/>
            <person name="Bess C."/>
            <person name="Blankenburg K."/>
            <person name="Forbes L."/>
            <person name="Fu Q."/>
            <person name="Gubbala S."/>
            <person name="Hirani K."/>
            <person name="Jayaseelan J.C."/>
            <person name="Lara F."/>
            <person name="Munidasa M."/>
            <person name="Palculict T."/>
            <person name="Patil S."/>
            <person name="Pu L.-L."/>
            <person name="Saada N."/>
            <person name="Tang L."/>
            <person name="Weissenberger G."/>
            <person name="Zhu Y."/>
            <person name="Hemphill L."/>
            <person name="Shang Y."/>
            <person name="Youmans B."/>
            <person name="Ayvaz T."/>
            <person name="Ross M."/>
            <person name="Santibanez J."/>
            <person name="Aqrawi P."/>
            <person name="Gross S."/>
            <person name="Joshi V."/>
            <person name="Fowler G."/>
            <person name="Nazareth L."/>
            <person name="Reid J."/>
            <person name="Worley K."/>
            <person name="Petrosino J."/>
            <person name="Highlander S."/>
            <person name="Gibbs R."/>
        </authorList>
    </citation>
    <scope>NUCLEOTIDE SEQUENCE [LARGE SCALE GENOMIC DNA]</scope>
    <source>
        <strain evidence="8 9">ATCC 25976</strain>
    </source>
</reference>
<organism evidence="8 9">
    <name type="scientific">Actinobacillus ureae ATCC 25976</name>
    <dbReference type="NCBI Taxonomy" id="887324"/>
    <lineage>
        <taxon>Bacteria</taxon>
        <taxon>Pseudomonadati</taxon>
        <taxon>Pseudomonadota</taxon>
        <taxon>Gammaproteobacteria</taxon>
        <taxon>Pasteurellales</taxon>
        <taxon>Pasteurellaceae</taxon>
        <taxon>Actinobacillus</taxon>
    </lineage>
</organism>
<dbReference type="GO" id="GO:0006154">
    <property type="term" value="P:adenosine catabolic process"/>
    <property type="evidence" value="ECO:0007669"/>
    <property type="project" value="TreeGrafter"/>
</dbReference>
<gene>
    <name evidence="8" type="ORF">HMPREF0027_1833</name>
</gene>
<dbReference type="SUPFAM" id="SSF51556">
    <property type="entry name" value="Metallo-dependent hydrolases"/>
    <property type="match status" value="1"/>
</dbReference>
<proteinExistence type="inferred from homology"/>
<dbReference type="PANTHER" id="PTHR11409:SF43">
    <property type="entry name" value="ADENOSINE DEAMINASE"/>
    <property type="match status" value="1"/>
</dbReference>
<name>E8KJ16_9PAST</name>
<dbReference type="InterPro" id="IPR006330">
    <property type="entry name" value="Ado/ade_deaminase"/>
</dbReference>
<dbReference type="HOGENOM" id="CLU_2434288_0_0_6"/>
<evidence type="ECO:0000256" key="4">
    <source>
        <dbReference type="ARBA" id="ARBA00022723"/>
    </source>
</evidence>